<organism evidence="1">
    <name type="scientific">Gongylonema pulchrum</name>
    <dbReference type="NCBI Taxonomy" id="637853"/>
    <lineage>
        <taxon>Eukaryota</taxon>
        <taxon>Metazoa</taxon>
        <taxon>Ecdysozoa</taxon>
        <taxon>Nematoda</taxon>
        <taxon>Chromadorea</taxon>
        <taxon>Rhabditida</taxon>
        <taxon>Spirurina</taxon>
        <taxon>Spiruromorpha</taxon>
        <taxon>Spiruroidea</taxon>
        <taxon>Gongylonematidae</taxon>
        <taxon>Gongylonema</taxon>
    </lineage>
</organism>
<reference evidence="1" key="1">
    <citation type="submission" date="2016-06" db="UniProtKB">
        <authorList>
            <consortium name="WormBaseParasite"/>
        </authorList>
    </citation>
    <scope>IDENTIFICATION</scope>
</reference>
<name>A0A183D2N7_9BILA</name>
<accession>A0A183D2N7</accession>
<sequence>LNLGRSFCSGPWWDVPESLSRPASNAADGMISIETMPNLRTAIGATPKDGLIIINNGCFNDSKNDFEDNLVR</sequence>
<dbReference type="WBParaSite" id="GPUH_0000298301-mRNA-1">
    <property type="protein sequence ID" value="GPUH_0000298301-mRNA-1"/>
    <property type="gene ID" value="GPUH_0000298301"/>
</dbReference>
<dbReference type="AlphaFoldDB" id="A0A183D2N7"/>
<protein>
    <submittedName>
        <fullName evidence="1">PGM_PMM_I domain-containing protein</fullName>
    </submittedName>
</protein>
<proteinExistence type="predicted"/>
<evidence type="ECO:0000313" key="1">
    <source>
        <dbReference type="WBParaSite" id="GPUH_0000298301-mRNA-1"/>
    </source>
</evidence>